<reference evidence="20 21" key="1">
    <citation type="submission" date="2016-04" db="EMBL/GenBank/DDBJ databases">
        <authorList>
            <consortium name="Pathogen Informatics"/>
        </authorList>
    </citation>
    <scope>NUCLEOTIDE SEQUENCE [LARGE SCALE GENOMIC DNA]</scope>
    <source>
        <strain evidence="20 21">H050680373</strain>
    </source>
</reference>
<dbReference type="InterPro" id="IPR012340">
    <property type="entry name" value="NA-bd_OB-fold"/>
</dbReference>
<dbReference type="NCBIfam" id="NF045760">
    <property type="entry name" value="YtpR"/>
    <property type="match status" value="1"/>
</dbReference>
<dbReference type="GO" id="GO:0009328">
    <property type="term" value="C:phenylalanine-tRNA ligase complex"/>
    <property type="evidence" value="ECO:0007669"/>
    <property type="project" value="TreeGrafter"/>
</dbReference>
<dbReference type="FunFam" id="3.30.56.10:FF:000002">
    <property type="entry name" value="Phenylalanine--tRNA ligase beta subunit"/>
    <property type="match status" value="1"/>
</dbReference>
<evidence type="ECO:0000256" key="15">
    <source>
        <dbReference type="HAMAP-Rule" id="MF_00283"/>
    </source>
</evidence>
<dbReference type="PROSITE" id="PS50886">
    <property type="entry name" value="TRBD"/>
    <property type="match status" value="1"/>
</dbReference>
<organism evidence="20 21">
    <name type="scientific">Bordetella ansorpii</name>
    <dbReference type="NCBI Taxonomy" id="288768"/>
    <lineage>
        <taxon>Bacteria</taxon>
        <taxon>Pseudomonadati</taxon>
        <taxon>Pseudomonadota</taxon>
        <taxon>Betaproteobacteria</taxon>
        <taxon>Burkholderiales</taxon>
        <taxon>Alcaligenaceae</taxon>
        <taxon>Bordetella</taxon>
    </lineage>
</organism>
<dbReference type="InterPro" id="IPR005146">
    <property type="entry name" value="B3/B4_tRNA-bd"/>
</dbReference>
<dbReference type="FunFam" id="2.40.50.140:FF:000045">
    <property type="entry name" value="Phenylalanine--tRNA ligase beta subunit"/>
    <property type="match status" value="1"/>
</dbReference>
<dbReference type="OrthoDB" id="9805455at2"/>
<dbReference type="EC" id="6.1.1.20" evidence="15"/>
<dbReference type="InterPro" id="IPR005147">
    <property type="entry name" value="tRNA_synthase_B5-dom"/>
</dbReference>
<keyword evidence="11 16" id="KW-0694">RNA-binding</keyword>
<dbReference type="InterPro" id="IPR045060">
    <property type="entry name" value="Phe-tRNA-ligase_IIc_bsu"/>
</dbReference>
<feature type="domain" description="FDX-ACB" evidence="18">
    <location>
        <begin position="703"/>
        <end position="805"/>
    </location>
</feature>
<dbReference type="SUPFAM" id="SSF50249">
    <property type="entry name" value="Nucleic acid-binding proteins"/>
    <property type="match status" value="1"/>
</dbReference>
<dbReference type="Pfam" id="PF03484">
    <property type="entry name" value="B5"/>
    <property type="match status" value="1"/>
</dbReference>
<dbReference type="InterPro" id="IPR002547">
    <property type="entry name" value="tRNA-bd_dom"/>
</dbReference>
<evidence type="ECO:0000256" key="16">
    <source>
        <dbReference type="PROSITE-ProRule" id="PRU00209"/>
    </source>
</evidence>
<keyword evidence="10 15" id="KW-0460">Magnesium</keyword>
<dbReference type="SUPFAM" id="SSF55681">
    <property type="entry name" value="Class II aaRS and biotin synthetases"/>
    <property type="match status" value="1"/>
</dbReference>
<evidence type="ECO:0000256" key="8">
    <source>
        <dbReference type="ARBA" id="ARBA00022741"/>
    </source>
</evidence>
<gene>
    <name evidence="15 20" type="primary">pheT</name>
    <name evidence="20" type="ORF">SAMEA3906486_05252</name>
</gene>
<feature type="binding site" evidence="15">
    <location>
        <position position="452"/>
    </location>
    <ligand>
        <name>Mg(2+)</name>
        <dbReference type="ChEBI" id="CHEBI:18420"/>
        <note>shared with alpha subunit</note>
    </ligand>
</feature>
<dbReference type="GO" id="GO:0004826">
    <property type="term" value="F:phenylalanine-tRNA ligase activity"/>
    <property type="evidence" value="ECO:0007669"/>
    <property type="project" value="UniProtKB-UniRule"/>
</dbReference>
<evidence type="ECO:0000256" key="9">
    <source>
        <dbReference type="ARBA" id="ARBA00022840"/>
    </source>
</evidence>
<dbReference type="CDD" id="cd02796">
    <property type="entry name" value="tRNA_bind_bactPheRS"/>
    <property type="match status" value="1"/>
</dbReference>
<dbReference type="Proteomes" id="UP000076848">
    <property type="component" value="Unassembled WGS sequence"/>
</dbReference>
<evidence type="ECO:0000259" key="18">
    <source>
        <dbReference type="PROSITE" id="PS51447"/>
    </source>
</evidence>
<dbReference type="Pfam" id="PF01588">
    <property type="entry name" value="tRNA_bind"/>
    <property type="match status" value="1"/>
</dbReference>
<dbReference type="GO" id="GO:0000049">
    <property type="term" value="F:tRNA binding"/>
    <property type="evidence" value="ECO:0007669"/>
    <property type="project" value="UniProtKB-UniRule"/>
</dbReference>
<comment type="subcellular location">
    <subcellularLocation>
        <location evidence="1 15">Cytoplasm</location>
    </subcellularLocation>
</comment>
<dbReference type="PANTHER" id="PTHR10947:SF0">
    <property type="entry name" value="PHENYLALANINE--TRNA LIGASE BETA SUBUNIT"/>
    <property type="match status" value="1"/>
</dbReference>
<evidence type="ECO:0000256" key="4">
    <source>
        <dbReference type="ARBA" id="ARBA00022490"/>
    </source>
</evidence>
<dbReference type="GO" id="GO:0000287">
    <property type="term" value="F:magnesium ion binding"/>
    <property type="evidence" value="ECO:0007669"/>
    <property type="project" value="UniProtKB-UniRule"/>
</dbReference>
<dbReference type="STRING" id="288768.SAMEA3906486_05252"/>
<dbReference type="Pfam" id="PF03483">
    <property type="entry name" value="B3_4"/>
    <property type="match status" value="1"/>
</dbReference>
<dbReference type="EMBL" id="FKIF01000010">
    <property type="protein sequence ID" value="SAI74537.1"/>
    <property type="molecule type" value="Genomic_DNA"/>
</dbReference>
<dbReference type="HAMAP" id="MF_00283">
    <property type="entry name" value="Phe_tRNA_synth_beta1"/>
    <property type="match status" value="1"/>
</dbReference>
<dbReference type="RefSeq" id="WP_066133902.1">
    <property type="nucleotide sequence ID" value="NZ_FKIF01000010.1"/>
</dbReference>
<dbReference type="InterPro" id="IPR004532">
    <property type="entry name" value="Phe-tRNA-ligase_IIc_bsu_bact"/>
</dbReference>
<evidence type="ECO:0000313" key="21">
    <source>
        <dbReference type="Proteomes" id="UP000076848"/>
    </source>
</evidence>
<evidence type="ECO:0000256" key="11">
    <source>
        <dbReference type="ARBA" id="ARBA00022884"/>
    </source>
</evidence>
<dbReference type="PANTHER" id="PTHR10947">
    <property type="entry name" value="PHENYLALANYL-TRNA SYNTHETASE BETA CHAIN AND LEUCINE-RICH REPEAT-CONTAINING PROTEIN 47"/>
    <property type="match status" value="1"/>
</dbReference>
<keyword evidence="9 15" id="KW-0067">ATP-binding</keyword>
<comment type="subunit">
    <text evidence="3 15">Tetramer of two alpha and two beta subunits.</text>
</comment>
<evidence type="ECO:0000256" key="2">
    <source>
        <dbReference type="ARBA" id="ARBA00008653"/>
    </source>
</evidence>
<dbReference type="PROSITE" id="PS51483">
    <property type="entry name" value="B5"/>
    <property type="match status" value="1"/>
</dbReference>
<name>A0A157SVR2_9BORD</name>
<dbReference type="SMART" id="SM00896">
    <property type="entry name" value="FDX-ACB"/>
    <property type="match status" value="1"/>
</dbReference>
<dbReference type="AlphaFoldDB" id="A0A157SVR2"/>
<dbReference type="Gene3D" id="3.30.56.10">
    <property type="match status" value="2"/>
</dbReference>
<dbReference type="SUPFAM" id="SSF46955">
    <property type="entry name" value="Putative DNA-binding domain"/>
    <property type="match status" value="1"/>
</dbReference>
<dbReference type="InterPro" id="IPR033714">
    <property type="entry name" value="tRNA_bind_bactPheRS"/>
</dbReference>
<dbReference type="PROSITE" id="PS51447">
    <property type="entry name" value="FDX_ACB"/>
    <property type="match status" value="1"/>
</dbReference>
<dbReference type="InterPro" id="IPR020825">
    <property type="entry name" value="Phe-tRNA_synthase-like_B3/B4"/>
</dbReference>
<comment type="similarity">
    <text evidence="2 15">Belongs to the phenylalanyl-tRNA synthetase beta subunit family. Type 1 subfamily.</text>
</comment>
<dbReference type="InterPro" id="IPR036690">
    <property type="entry name" value="Fdx_antiC-bd_sf"/>
</dbReference>
<keyword evidence="8 15" id="KW-0547">Nucleotide-binding</keyword>
<evidence type="ECO:0000256" key="5">
    <source>
        <dbReference type="ARBA" id="ARBA00022555"/>
    </source>
</evidence>
<comment type="cofactor">
    <cofactor evidence="15">
        <name>Mg(2+)</name>
        <dbReference type="ChEBI" id="CHEBI:18420"/>
    </cofactor>
    <text evidence="15">Binds 2 magnesium ions per tetramer.</text>
</comment>
<sequence>MQIPESWLRSLVNPPISSDELAHQLTMAGLEVEDAVPAAPPFSGVVVARIAEIAPHPDADKLRVCQVDDGSGQLLQIVCGAPNAAAGITVPLARVGAELPGGMKIGVARMRGVQSSGMLCSARELGLSQDHAGLMLLPDTLTPGQDIRQALDLDDTVFTLKLTPNRADCLSMVGVAREVSALSGLPLALPALEPVAPSIDDRLKVNVQAPDLCGRFAGRVIRGVNARAATPDWMRGRLERAGQRSISALVDISNYVMLELGRPTHVFDLDKVSGELTVRWGRTGESLELLNGQTIALDERVGVISAGDQVESLAGIMGGESTSVTLDTRNIYLEAAFWWPEAIAGRARRYKFSTDASHRFERGVDYDSIPDHIERITRLIVDICGGQVGPLDDQIVNLPTREPVRMRLARCHRVLGVTVSAEEVAQIFTRLGLPFTREGDDFVVQPPTYRFDLVIEEDLIEEVARIHGFERIPSVPPMARAKMHAQPETRPSLHGLRRQVAARDYQEVVNYSFVEATWERDYAGNENPVRLVNPIASHLSVMRSSLIAGLVAIVRHNANRKQSRVRLFELGRVFQRDAGAADGELAVAGLTQPLKLSGAAWGPAVAEQWAEPVRQVDFYDVKMDVEALFGARAAGLRFIADSHPALHPGRGARIELDGHAIGWLGELHPRLAQQAELAHATVVFELDVDALQAGRLPQVRELSRQPVVVRDLALWVAAATPAQALLDTVLATVRADAQLAVVQEVRLFDVWREKTQAGQPAPAEKSLAFRFWLQDTEVTLDEARVSDCLARIRDALAAAHGARLRD</sequence>
<dbReference type="InterPro" id="IPR041616">
    <property type="entry name" value="PheRS_beta_core"/>
</dbReference>
<evidence type="ECO:0000256" key="7">
    <source>
        <dbReference type="ARBA" id="ARBA00022723"/>
    </source>
</evidence>
<dbReference type="CDD" id="cd00769">
    <property type="entry name" value="PheRS_beta_core"/>
    <property type="match status" value="1"/>
</dbReference>
<dbReference type="Gene3D" id="3.30.930.10">
    <property type="entry name" value="Bira Bifunctional Protein, Domain 2"/>
    <property type="match status" value="1"/>
</dbReference>
<dbReference type="SUPFAM" id="SSF54991">
    <property type="entry name" value="Anticodon-binding domain of PheRS"/>
    <property type="match status" value="1"/>
</dbReference>
<proteinExistence type="inferred from homology"/>
<keyword evidence="5 16" id="KW-0820">tRNA-binding</keyword>
<evidence type="ECO:0000256" key="10">
    <source>
        <dbReference type="ARBA" id="ARBA00022842"/>
    </source>
</evidence>
<evidence type="ECO:0000256" key="3">
    <source>
        <dbReference type="ARBA" id="ARBA00011209"/>
    </source>
</evidence>
<dbReference type="InterPro" id="IPR045864">
    <property type="entry name" value="aa-tRNA-synth_II/BPL/LPL"/>
</dbReference>
<evidence type="ECO:0000256" key="14">
    <source>
        <dbReference type="ARBA" id="ARBA00049255"/>
    </source>
</evidence>
<accession>A0A157SVR2</accession>
<dbReference type="SMART" id="SM00873">
    <property type="entry name" value="B3_4"/>
    <property type="match status" value="1"/>
</dbReference>
<dbReference type="InterPro" id="IPR009061">
    <property type="entry name" value="DNA-bd_dom_put_sf"/>
</dbReference>
<protein>
    <recommendedName>
        <fullName evidence="15">Phenylalanine--tRNA ligase beta subunit</fullName>
        <ecNumber evidence="15">6.1.1.20</ecNumber>
    </recommendedName>
    <alternativeName>
        <fullName evidence="15">Phenylalanyl-tRNA synthetase beta subunit</fullName>
        <shortName evidence="15">PheRS</shortName>
    </alternativeName>
</protein>
<dbReference type="NCBIfam" id="TIGR00472">
    <property type="entry name" value="pheT_bact"/>
    <property type="match status" value="1"/>
</dbReference>
<feature type="domain" description="TRNA-binding" evidence="17">
    <location>
        <begin position="39"/>
        <end position="148"/>
    </location>
</feature>
<dbReference type="SUPFAM" id="SSF56037">
    <property type="entry name" value="PheT/TilS domain"/>
    <property type="match status" value="1"/>
</dbReference>
<dbReference type="GO" id="GO:0006432">
    <property type="term" value="P:phenylalanyl-tRNA aminoacylation"/>
    <property type="evidence" value="ECO:0007669"/>
    <property type="project" value="UniProtKB-UniRule"/>
</dbReference>
<feature type="binding site" evidence="15">
    <location>
        <position position="462"/>
    </location>
    <ligand>
        <name>Mg(2+)</name>
        <dbReference type="ChEBI" id="CHEBI:18420"/>
        <note>shared with alpha subunit</note>
    </ligand>
</feature>
<dbReference type="FunFam" id="3.30.930.10:FF:000022">
    <property type="entry name" value="Phenylalanine--tRNA ligase beta subunit"/>
    <property type="match status" value="1"/>
</dbReference>
<evidence type="ECO:0000313" key="20">
    <source>
        <dbReference type="EMBL" id="SAI74537.1"/>
    </source>
</evidence>
<keyword evidence="21" id="KW-1185">Reference proteome</keyword>
<feature type="binding site" evidence="15">
    <location>
        <position position="461"/>
    </location>
    <ligand>
        <name>Mg(2+)</name>
        <dbReference type="ChEBI" id="CHEBI:18420"/>
        <note>shared with alpha subunit</note>
    </ligand>
</feature>
<comment type="catalytic activity">
    <reaction evidence="14 15">
        <text>tRNA(Phe) + L-phenylalanine + ATP = L-phenylalanyl-tRNA(Phe) + AMP + diphosphate + H(+)</text>
        <dbReference type="Rhea" id="RHEA:19413"/>
        <dbReference type="Rhea" id="RHEA-COMP:9668"/>
        <dbReference type="Rhea" id="RHEA-COMP:9699"/>
        <dbReference type="ChEBI" id="CHEBI:15378"/>
        <dbReference type="ChEBI" id="CHEBI:30616"/>
        <dbReference type="ChEBI" id="CHEBI:33019"/>
        <dbReference type="ChEBI" id="CHEBI:58095"/>
        <dbReference type="ChEBI" id="CHEBI:78442"/>
        <dbReference type="ChEBI" id="CHEBI:78531"/>
        <dbReference type="ChEBI" id="CHEBI:456215"/>
        <dbReference type="EC" id="6.1.1.20"/>
    </reaction>
</comment>
<keyword evidence="7 15" id="KW-0479">Metal-binding</keyword>
<dbReference type="Gene3D" id="3.50.40.10">
    <property type="entry name" value="Phenylalanyl-trna Synthetase, Chain B, domain 3"/>
    <property type="match status" value="1"/>
</dbReference>
<dbReference type="GO" id="GO:0005524">
    <property type="term" value="F:ATP binding"/>
    <property type="evidence" value="ECO:0007669"/>
    <property type="project" value="UniProtKB-UniRule"/>
</dbReference>
<dbReference type="SMART" id="SM00874">
    <property type="entry name" value="B5"/>
    <property type="match status" value="1"/>
</dbReference>
<dbReference type="Gene3D" id="3.30.70.380">
    <property type="entry name" value="Ferrodoxin-fold anticodon-binding domain"/>
    <property type="match status" value="1"/>
</dbReference>
<keyword evidence="12 15" id="KW-0648">Protein biosynthesis</keyword>
<feature type="binding site" evidence="15">
    <location>
        <position position="458"/>
    </location>
    <ligand>
        <name>Mg(2+)</name>
        <dbReference type="ChEBI" id="CHEBI:18420"/>
        <note>shared with alpha subunit</note>
    </ligand>
</feature>
<dbReference type="InterPro" id="IPR005121">
    <property type="entry name" value="Fdx_antiC-bd"/>
</dbReference>
<evidence type="ECO:0000256" key="12">
    <source>
        <dbReference type="ARBA" id="ARBA00022917"/>
    </source>
</evidence>
<keyword evidence="13 15" id="KW-0030">Aminoacyl-tRNA synthetase</keyword>
<evidence type="ECO:0000259" key="17">
    <source>
        <dbReference type="PROSITE" id="PS50886"/>
    </source>
</evidence>
<dbReference type="Pfam" id="PF17759">
    <property type="entry name" value="tRNA_synthFbeta"/>
    <property type="match status" value="1"/>
</dbReference>
<evidence type="ECO:0000259" key="19">
    <source>
        <dbReference type="PROSITE" id="PS51483"/>
    </source>
</evidence>
<keyword evidence="6 15" id="KW-0436">Ligase</keyword>
<dbReference type="Gene3D" id="2.40.50.140">
    <property type="entry name" value="Nucleic acid-binding proteins"/>
    <property type="match status" value="1"/>
</dbReference>
<feature type="domain" description="B5" evidence="19">
    <location>
        <begin position="399"/>
        <end position="474"/>
    </location>
</feature>
<keyword evidence="4 15" id="KW-0963">Cytoplasm</keyword>
<evidence type="ECO:0000256" key="1">
    <source>
        <dbReference type="ARBA" id="ARBA00004496"/>
    </source>
</evidence>
<dbReference type="Pfam" id="PF03147">
    <property type="entry name" value="FDX-ACB"/>
    <property type="match status" value="1"/>
</dbReference>
<evidence type="ECO:0000256" key="6">
    <source>
        <dbReference type="ARBA" id="ARBA00022598"/>
    </source>
</evidence>
<evidence type="ECO:0000256" key="13">
    <source>
        <dbReference type="ARBA" id="ARBA00023146"/>
    </source>
</evidence>